<evidence type="ECO:0000256" key="6">
    <source>
        <dbReference type="ARBA" id="ARBA00023002"/>
    </source>
</evidence>
<comment type="caution">
    <text evidence="14">The sequence shown here is derived from an EMBL/GenBank/DDBJ whole genome shotgun (WGS) entry which is preliminary data.</text>
</comment>
<keyword evidence="8" id="KW-0676">Redox-active center</keyword>
<dbReference type="InterPro" id="IPR013766">
    <property type="entry name" value="Thioredoxin_domain"/>
</dbReference>
<dbReference type="EC" id="1.11.1.24" evidence="3"/>
<dbReference type="Pfam" id="PF00578">
    <property type="entry name" value="AhpC-TSA"/>
    <property type="match status" value="1"/>
</dbReference>
<keyword evidence="15" id="KW-1185">Reference proteome</keyword>
<proteinExistence type="inferred from homology"/>
<protein>
    <recommendedName>
        <fullName evidence="3">thioredoxin-dependent peroxiredoxin</fullName>
        <ecNumber evidence="3">1.11.1.24</ecNumber>
    </recommendedName>
    <alternativeName>
        <fullName evidence="9">Thioredoxin peroxidase</fullName>
    </alternativeName>
    <alternativeName>
        <fullName evidence="11">Thioredoxin-dependent peroxiredoxin Bcp</fullName>
    </alternativeName>
</protein>
<dbReference type="Gene3D" id="3.40.30.10">
    <property type="entry name" value="Glutaredoxin"/>
    <property type="match status" value="1"/>
</dbReference>
<evidence type="ECO:0000256" key="1">
    <source>
        <dbReference type="ARBA" id="ARBA00003330"/>
    </source>
</evidence>
<dbReference type="InterPro" id="IPR024706">
    <property type="entry name" value="Peroxiredoxin_AhpC-typ"/>
</dbReference>
<evidence type="ECO:0000256" key="5">
    <source>
        <dbReference type="ARBA" id="ARBA00022862"/>
    </source>
</evidence>
<dbReference type="SUPFAM" id="SSF52833">
    <property type="entry name" value="Thioredoxin-like"/>
    <property type="match status" value="1"/>
</dbReference>
<evidence type="ECO:0000256" key="4">
    <source>
        <dbReference type="ARBA" id="ARBA00022559"/>
    </source>
</evidence>
<comment type="subunit">
    <text evidence="2">Monomer.</text>
</comment>
<dbReference type="InterPro" id="IPR000866">
    <property type="entry name" value="AhpC/TSA"/>
</dbReference>
<evidence type="ECO:0000256" key="2">
    <source>
        <dbReference type="ARBA" id="ARBA00011245"/>
    </source>
</evidence>
<evidence type="ECO:0000256" key="9">
    <source>
        <dbReference type="ARBA" id="ARBA00032824"/>
    </source>
</evidence>
<dbReference type="InterPro" id="IPR036249">
    <property type="entry name" value="Thioredoxin-like_sf"/>
</dbReference>
<organism evidence="14 15">
    <name type="scientific">Methylocystis borbori</name>
    <dbReference type="NCBI Taxonomy" id="3118750"/>
    <lineage>
        <taxon>Bacteria</taxon>
        <taxon>Pseudomonadati</taxon>
        <taxon>Pseudomonadota</taxon>
        <taxon>Alphaproteobacteria</taxon>
        <taxon>Hyphomicrobiales</taxon>
        <taxon>Methylocystaceae</taxon>
        <taxon>Methylocystis</taxon>
    </lineage>
</organism>
<keyword evidence="4 14" id="KW-0575">Peroxidase</keyword>
<dbReference type="RefSeq" id="WP_332080354.1">
    <property type="nucleotide sequence ID" value="NZ_JAZHYN010000005.1"/>
</dbReference>
<sequence length="165" mass="18134">MPKTAAKAEDMLKEGDPAPIFDLPGAGDEKVSLAALKGKKVVLYFYPKDDTSGCTKEAIEFNGLCDKFAKAKTIVVGMSPDSVKSHDKFRTKYELKLPLASDETKETLGAYGVWVEKSMYGRKYMGVERSTFLIDVDGKIAKIWRKVKVPGHAEEVLEAAKALKA</sequence>
<dbReference type="GO" id="GO:0140824">
    <property type="term" value="F:thioredoxin-dependent peroxiredoxin activity"/>
    <property type="evidence" value="ECO:0007669"/>
    <property type="project" value="UniProtKB-EC"/>
</dbReference>
<dbReference type="PROSITE" id="PS51352">
    <property type="entry name" value="THIOREDOXIN_2"/>
    <property type="match status" value="1"/>
</dbReference>
<feature type="domain" description="Thioredoxin" evidence="13">
    <location>
        <begin position="12"/>
        <end position="165"/>
    </location>
</feature>
<evidence type="ECO:0000256" key="7">
    <source>
        <dbReference type="ARBA" id="ARBA00023157"/>
    </source>
</evidence>
<evidence type="ECO:0000256" key="10">
    <source>
        <dbReference type="ARBA" id="ARBA00038489"/>
    </source>
</evidence>
<comment type="catalytic activity">
    <reaction evidence="12">
        <text>a hydroperoxide + [thioredoxin]-dithiol = an alcohol + [thioredoxin]-disulfide + H2O</text>
        <dbReference type="Rhea" id="RHEA:62620"/>
        <dbReference type="Rhea" id="RHEA-COMP:10698"/>
        <dbReference type="Rhea" id="RHEA-COMP:10700"/>
        <dbReference type="ChEBI" id="CHEBI:15377"/>
        <dbReference type="ChEBI" id="CHEBI:29950"/>
        <dbReference type="ChEBI" id="CHEBI:30879"/>
        <dbReference type="ChEBI" id="CHEBI:35924"/>
        <dbReference type="ChEBI" id="CHEBI:50058"/>
        <dbReference type="EC" id="1.11.1.24"/>
    </reaction>
</comment>
<keyword evidence="5" id="KW-0049">Antioxidant</keyword>
<evidence type="ECO:0000259" key="13">
    <source>
        <dbReference type="PROSITE" id="PS51352"/>
    </source>
</evidence>
<evidence type="ECO:0000256" key="11">
    <source>
        <dbReference type="ARBA" id="ARBA00042639"/>
    </source>
</evidence>
<dbReference type="Proteomes" id="UP001350748">
    <property type="component" value="Unassembled WGS sequence"/>
</dbReference>
<dbReference type="PANTHER" id="PTHR42801:SF4">
    <property type="entry name" value="AHPC_TSA FAMILY PROTEIN"/>
    <property type="match status" value="1"/>
</dbReference>
<comment type="function">
    <text evidence="1">Thiol-specific peroxidase that catalyzes the reduction of hydrogen peroxide and organic hydroperoxides to water and alcohols, respectively. Plays a role in cell protection against oxidative stress by detoxifying peroxides and as sensor of hydrogen peroxide-mediated signaling events.</text>
</comment>
<reference evidence="14 15" key="1">
    <citation type="submission" date="2024-02" db="EMBL/GenBank/DDBJ databases">
        <authorList>
            <person name="Grouzdev D."/>
        </authorList>
    </citation>
    <scope>NUCLEOTIDE SEQUENCE [LARGE SCALE GENOMIC DNA]</scope>
    <source>
        <strain evidence="14 15">9N</strain>
    </source>
</reference>
<dbReference type="PIRSF" id="PIRSF000239">
    <property type="entry name" value="AHPC"/>
    <property type="match status" value="1"/>
</dbReference>
<dbReference type="CDD" id="cd03017">
    <property type="entry name" value="PRX_BCP"/>
    <property type="match status" value="1"/>
</dbReference>
<keyword evidence="7" id="KW-1015">Disulfide bond</keyword>
<evidence type="ECO:0000313" key="14">
    <source>
        <dbReference type="EMBL" id="MEF3365448.1"/>
    </source>
</evidence>
<evidence type="ECO:0000256" key="8">
    <source>
        <dbReference type="ARBA" id="ARBA00023284"/>
    </source>
</evidence>
<accession>A0ABU7XDK1</accession>
<comment type="similarity">
    <text evidence="10">Belongs to the peroxiredoxin family. BCP/PrxQ subfamily.</text>
</comment>
<name>A0ABU7XDK1_9HYPH</name>
<evidence type="ECO:0000256" key="3">
    <source>
        <dbReference type="ARBA" id="ARBA00013017"/>
    </source>
</evidence>
<gene>
    <name evidence="14" type="ORF">V3H18_02755</name>
</gene>
<dbReference type="InterPro" id="IPR050924">
    <property type="entry name" value="Peroxiredoxin_BCP/PrxQ"/>
</dbReference>
<dbReference type="PANTHER" id="PTHR42801">
    <property type="entry name" value="THIOREDOXIN-DEPENDENT PEROXIDE REDUCTASE"/>
    <property type="match status" value="1"/>
</dbReference>
<dbReference type="EMBL" id="JAZHYN010000005">
    <property type="protein sequence ID" value="MEF3365448.1"/>
    <property type="molecule type" value="Genomic_DNA"/>
</dbReference>
<keyword evidence="6 14" id="KW-0560">Oxidoreductase</keyword>
<evidence type="ECO:0000313" key="15">
    <source>
        <dbReference type="Proteomes" id="UP001350748"/>
    </source>
</evidence>
<evidence type="ECO:0000256" key="12">
    <source>
        <dbReference type="ARBA" id="ARBA00049091"/>
    </source>
</evidence>